<feature type="region of interest" description="Disordered" evidence="5">
    <location>
        <begin position="520"/>
        <end position="541"/>
    </location>
</feature>
<evidence type="ECO:0000256" key="7">
    <source>
        <dbReference type="SAM" id="SignalP"/>
    </source>
</evidence>
<name>A0A8K0WRB1_9HYPO</name>
<feature type="region of interest" description="Disordered" evidence="5">
    <location>
        <begin position="330"/>
        <end position="352"/>
    </location>
</feature>
<evidence type="ECO:0000256" key="3">
    <source>
        <dbReference type="ARBA" id="ARBA00022989"/>
    </source>
</evidence>
<keyword evidence="4 6" id="KW-0472">Membrane</keyword>
<dbReference type="PANTHER" id="PTHR15549">
    <property type="entry name" value="PAIRED IMMUNOGLOBULIN-LIKE TYPE 2 RECEPTOR"/>
    <property type="match status" value="1"/>
</dbReference>
<feature type="compositionally biased region" description="Polar residues" evidence="5">
    <location>
        <begin position="294"/>
        <end position="307"/>
    </location>
</feature>
<feature type="compositionally biased region" description="Low complexity" evidence="5">
    <location>
        <begin position="466"/>
        <end position="475"/>
    </location>
</feature>
<feature type="chain" id="PRO_5035449245" description="LPXTG-domain-containing protein" evidence="7">
    <location>
        <begin position="24"/>
        <end position="541"/>
    </location>
</feature>
<evidence type="ECO:0008006" key="10">
    <source>
        <dbReference type="Google" id="ProtNLM"/>
    </source>
</evidence>
<keyword evidence="2 6" id="KW-0812">Transmembrane</keyword>
<dbReference type="Proteomes" id="UP000813444">
    <property type="component" value="Unassembled WGS sequence"/>
</dbReference>
<comment type="caution">
    <text evidence="8">The sequence shown here is derived from an EMBL/GenBank/DDBJ whole genome shotgun (WGS) entry which is preliminary data.</text>
</comment>
<reference evidence="8" key="1">
    <citation type="journal article" date="2021" name="Nat. Commun.">
        <title>Genetic determinants of endophytism in the Arabidopsis root mycobiome.</title>
        <authorList>
            <person name="Mesny F."/>
            <person name="Miyauchi S."/>
            <person name="Thiergart T."/>
            <person name="Pickel B."/>
            <person name="Atanasova L."/>
            <person name="Karlsson M."/>
            <person name="Huettel B."/>
            <person name="Barry K.W."/>
            <person name="Haridas S."/>
            <person name="Chen C."/>
            <person name="Bauer D."/>
            <person name="Andreopoulos W."/>
            <person name="Pangilinan J."/>
            <person name="LaButti K."/>
            <person name="Riley R."/>
            <person name="Lipzen A."/>
            <person name="Clum A."/>
            <person name="Drula E."/>
            <person name="Henrissat B."/>
            <person name="Kohler A."/>
            <person name="Grigoriev I.V."/>
            <person name="Martin F.M."/>
            <person name="Hacquard S."/>
        </authorList>
    </citation>
    <scope>NUCLEOTIDE SEQUENCE</scope>
    <source>
        <strain evidence="8">MPI-CAGE-CH-0235</strain>
    </source>
</reference>
<feature type="region of interest" description="Disordered" evidence="5">
    <location>
        <begin position="269"/>
        <end position="309"/>
    </location>
</feature>
<feature type="compositionally biased region" description="Low complexity" evidence="5">
    <location>
        <begin position="436"/>
        <end position="450"/>
    </location>
</feature>
<dbReference type="GO" id="GO:0016020">
    <property type="term" value="C:membrane"/>
    <property type="evidence" value="ECO:0007669"/>
    <property type="project" value="UniProtKB-SubCell"/>
</dbReference>
<feature type="signal peptide" evidence="7">
    <location>
        <begin position="1"/>
        <end position="23"/>
    </location>
</feature>
<dbReference type="InterPro" id="IPR051694">
    <property type="entry name" value="Immunoregulatory_rcpt-like"/>
</dbReference>
<evidence type="ECO:0000256" key="1">
    <source>
        <dbReference type="ARBA" id="ARBA00004167"/>
    </source>
</evidence>
<dbReference type="OrthoDB" id="5426678at2759"/>
<dbReference type="GO" id="GO:0071944">
    <property type="term" value="C:cell periphery"/>
    <property type="evidence" value="ECO:0007669"/>
    <property type="project" value="UniProtKB-ARBA"/>
</dbReference>
<keyword evidence="7" id="KW-0732">Signal</keyword>
<evidence type="ECO:0000256" key="5">
    <source>
        <dbReference type="SAM" id="MobiDB-lite"/>
    </source>
</evidence>
<evidence type="ECO:0000256" key="2">
    <source>
        <dbReference type="ARBA" id="ARBA00022692"/>
    </source>
</evidence>
<proteinExistence type="predicted"/>
<accession>A0A8K0WRB1</accession>
<keyword evidence="3 6" id="KW-1133">Transmembrane helix</keyword>
<keyword evidence="9" id="KW-1185">Reference proteome</keyword>
<dbReference type="AlphaFoldDB" id="A0A8K0WRB1"/>
<evidence type="ECO:0000313" key="8">
    <source>
        <dbReference type="EMBL" id="KAH7318581.1"/>
    </source>
</evidence>
<feature type="region of interest" description="Disordered" evidence="5">
    <location>
        <begin position="400"/>
        <end position="482"/>
    </location>
</feature>
<gene>
    <name evidence="8" type="ORF">B0I35DRAFT_479072</name>
</gene>
<comment type="subcellular location">
    <subcellularLocation>
        <location evidence="1">Membrane</location>
        <topology evidence="1">Single-pass membrane protein</topology>
    </subcellularLocation>
</comment>
<dbReference type="EMBL" id="JAGPNK010000007">
    <property type="protein sequence ID" value="KAH7318581.1"/>
    <property type="molecule type" value="Genomic_DNA"/>
</dbReference>
<organism evidence="8 9">
    <name type="scientific">Stachybotrys elegans</name>
    <dbReference type="NCBI Taxonomy" id="80388"/>
    <lineage>
        <taxon>Eukaryota</taxon>
        <taxon>Fungi</taxon>
        <taxon>Dikarya</taxon>
        <taxon>Ascomycota</taxon>
        <taxon>Pezizomycotina</taxon>
        <taxon>Sordariomycetes</taxon>
        <taxon>Hypocreomycetidae</taxon>
        <taxon>Hypocreales</taxon>
        <taxon>Stachybotryaceae</taxon>
        <taxon>Stachybotrys</taxon>
    </lineage>
</organism>
<sequence>MPSSLSALKLFSSGLLLVHTAAALEVTPGSSCASFCLDRVTGDSFNPAASSTGSSDITCSDLDFSQEEAGIKFQNCLECLQTSEKVNGTESDLHWYLYNLRFALSSCLFSIPNEPVNYVGSPCVLDYACEPLRDSLSEDDFDPDNQDAYGYCSANDGVFERRYRSCVGCLQASTEQTYLSNFVVALHAGCEQRPEPGTLLGLSESIFTSSPVNVTDPADDVLNRPEGAGSSTMTTGTIVGIAVGAGLLFLGAIALFIVYWRRKKRLEQESEKTDYYGRNTSTPDPFLPPEGSKMTDSLRSHSGQSNYPKEIMTTGEYHDRVDEETRSRALSYNFDPRQRNRGPGSAFQTHMAYDPRAMSRLEMEGSRGYNPSPPPAAHTRSKSNPTDSYALRTYISSTDDHVASGFHPPPPPMPQQGASQHPSAPANVPPPPSYPPSQQSSVPSLVLPSLGKLRLPKKYSPPTMASSKPSSVSSSGNGTQAVPEIKISQPVMSGEQRFQDRPLAGGSVFATDATIAQANQQVSPERVDYPVRSGQSTLYGM</sequence>
<evidence type="ECO:0000313" key="9">
    <source>
        <dbReference type="Proteomes" id="UP000813444"/>
    </source>
</evidence>
<dbReference type="PANTHER" id="PTHR15549:SF33">
    <property type="entry name" value="MEMBRANE PROTEIN WSC4, PUTATIVE (AFU_ORTHOLOGUE AFUA_5G09020)-RELATED"/>
    <property type="match status" value="1"/>
</dbReference>
<evidence type="ECO:0000256" key="6">
    <source>
        <dbReference type="SAM" id="Phobius"/>
    </source>
</evidence>
<evidence type="ECO:0000256" key="4">
    <source>
        <dbReference type="ARBA" id="ARBA00023136"/>
    </source>
</evidence>
<feature type="region of interest" description="Disordered" evidence="5">
    <location>
        <begin position="364"/>
        <end position="387"/>
    </location>
</feature>
<protein>
    <recommendedName>
        <fullName evidence="10">LPXTG-domain-containing protein</fullName>
    </recommendedName>
</protein>
<feature type="transmembrane region" description="Helical" evidence="6">
    <location>
        <begin position="238"/>
        <end position="260"/>
    </location>
</feature>